<evidence type="ECO:0000256" key="1">
    <source>
        <dbReference type="SAM" id="SignalP"/>
    </source>
</evidence>
<dbReference type="RefSeq" id="WP_092895492.1">
    <property type="nucleotide sequence ID" value="NZ_FOKK01000004.1"/>
</dbReference>
<organism evidence="2 3">
    <name type="scientific">Algoriphagus aquimarinus</name>
    <dbReference type="NCBI Taxonomy" id="237018"/>
    <lineage>
        <taxon>Bacteria</taxon>
        <taxon>Pseudomonadati</taxon>
        <taxon>Bacteroidota</taxon>
        <taxon>Cytophagia</taxon>
        <taxon>Cytophagales</taxon>
        <taxon>Cyclobacteriaceae</taxon>
        <taxon>Algoriphagus</taxon>
    </lineage>
</organism>
<dbReference type="Proteomes" id="UP000198790">
    <property type="component" value="Unassembled WGS sequence"/>
</dbReference>
<dbReference type="Pfam" id="PF17170">
    <property type="entry name" value="DUF5128"/>
    <property type="match status" value="1"/>
</dbReference>
<dbReference type="STRING" id="237018.SAMN04489723_10495"/>
<dbReference type="PROSITE" id="PS51257">
    <property type="entry name" value="PROKAR_LIPOPROTEIN"/>
    <property type="match status" value="1"/>
</dbReference>
<evidence type="ECO:0000313" key="2">
    <source>
        <dbReference type="EMBL" id="SFB07908.1"/>
    </source>
</evidence>
<evidence type="ECO:0000313" key="3">
    <source>
        <dbReference type="Proteomes" id="UP000198790"/>
    </source>
</evidence>
<feature type="signal peptide" evidence="1">
    <location>
        <begin position="1"/>
        <end position="25"/>
    </location>
</feature>
<feature type="chain" id="PRO_5011629373" description="6-bladed beta-propeller" evidence="1">
    <location>
        <begin position="26"/>
        <end position="404"/>
    </location>
</feature>
<gene>
    <name evidence="2" type="ORF">SAMN04489723_10495</name>
</gene>
<keyword evidence="3" id="KW-1185">Reference proteome</keyword>
<dbReference type="OrthoDB" id="818842at2"/>
<keyword evidence="1" id="KW-0732">Signal</keyword>
<protein>
    <recommendedName>
        <fullName evidence="4">6-bladed beta-propeller</fullName>
    </recommendedName>
</protein>
<dbReference type="EMBL" id="FOKK01000004">
    <property type="protein sequence ID" value="SFB07908.1"/>
    <property type="molecule type" value="Genomic_DNA"/>
</dbReference>
<accession>A0A1I0Y637</accession>
<name>A0A1I0Y637_9BACT</name>
<reference evidence="2 3" key="1">
    <citation type="submission" date="2016-10" db="EMBL/GenBank/DDBJ databases">
        <authorList>
            <person name="de Groot N.N."/>
        </authorList>
    </citation>
    <scope>NUCLEOTIDE SEQUENCE [LARGE SCALE GENOMIC DNA]</scope>
    <source>
        <strain evidence="2 3">DSM 23399</strain>
    </source>
</reference>
<evidence type="ECO:0008006" key="4">
    <source>
        <dbReference type="Google" id="ProtNLM"/>
    </source>
</evidence>
<dbReference type="AlphaFoldDB" id="A0A1I0Y637"/>
<proteinExistence type="predicted"/>
<sequence>MKQPYLILLVLICSFFASCSSGDQANSDQLNDGLEIIKVNLSEAREGKLSEFFEPEVQYIWLKDDSEDGLIGDGLQKIFFHEDKVFTLDIFGCHCVQIFDRSGKFLSKIRAYGEGPEKYLGFDDAIVVNNELLLLGVFPPKLMWFSLEGKFIREEKLDKPIGSGVFSEEDKRYYFYSKYREPGEYLVETVNESFRDTLKFLPYQDDVYYGNFSNRNSFIKSEKIYLGRAFNDTIMVSGAGELLPKFVFEFGEYGQAIDEMKRSEELEARERSDFINKKAKLYFTPYNWYITNSQFHAGFKYEVSYYNIFFDRKTQQTSVIKGRVSDDLTDSFDPYNLLYQFEGDKVGFRVLGIELYKILQKKKEELGQEGFEEYVRGKGKNFAQVAFAAKDSENPVLIVYTVKK</sequence>